<comment type="caution">
    <text evidence="2">The sequence shown here is derived from an EMBL/GenBank/DDBJ whole genome shotgun (WGS) entry which is preliminary data.</text>
</comment>
<dbReference type="EMBL" id="NPHW01002558">
    <property type="protein sequence ID" value="OXV11225.1"/>
    <property type="molecule type" value="Genomic_DNA"/>
</dbReference>
<feature type="region of interest" description="Disordered" evidence="1">
    <location>
        <begin position="462"/>
        <end position="489"/>
    </location>
</feature>
<protein>
    <submittedName>
        <fullName evidence="2">Uncharacterized protein</fullName>
    </submittedName>
</protein>
<organism evidence="2 3">
    <name type="scientific">Elaphomyces granulatus</name>
    <dbReference type="NCBI Taxonomy" id="519963"/>
    <lineage>
        <taxon>Eukaryota</taxon>
        <taxon>Fungi</taxon>
        <taxon>Dikarya</taxon>
        <taxon>Ascomycota</taxon>
        <taxon>Pezizomycotina</taxon>
        <taxon>Eurotiomycetes</taxon>
        <taxon>Eurotiomycetidae</taxon>
        <taxon>Eurotiales</taxon>
        <taxon>Elaphomycetaceae</taxon>
        <taxon>Elaphomyces</taxon>
    </lineage>
</organism>
<evidence type="ECO:0000256" key="1">
    <source>
        <dbReference type="SAM" id="MobiDB-lite"/>
    </source>
</evidence>
<feature type="compositionally biased region" description="Polar residues" evidence="1">
    <location>
        <begin position="468"/>
        <end position="486"/>
    </location>
</feature>
<evidence type="ECO:0000313" key="2">
    <source>
        <dbReference type="EMBL" id="OXV11225.1"/>
    </source>
</evidence>
<reference evidence="2 3" key="1">
    <citation type="journal article" date="2015" name="Environ. Microbiol.">
        <title>Metagenome sequence of Elaphomyces granulatus from sporocarp tissue reveals Ascomycota ectomycorrhizal fingerprints of genome expansion and a Proteobacteria-rich microbiome.</title>
        <authorList>
            <person name="Quandt C.A."/>
            <person name="Kohler A."/>
            <person name="Hesse C.N."/>
            <person name="Sharpton T.J."/>
            <person name="Martin F."/>
            <person name="Spatafora J.W."/>
        </authorList>
    </citation>
    <scope>NUCLEOTIDE SEQUENCE [LARGE SCALE GENOMIC DNA]</scope>
    <source>
        <strain evidence="2 3">OSC145934</strain>
    </source>
</reference>
<proteinExistence type="predicted"/>
<accession>A0A232M480</accession>
<name>A0A232M480_9EURO</name>
<sequence length="548" mass="61578">MPLKDLTNRCLWEGGYDASVPPAAFIDSPYPSVRARHYGNAGSPHNDQGEEFETDPHHETITPRRRHGEYFHRPPIWSTGQSDTNSLTDDDHDIPYQQFDKLKDSEYCGRCQSCLYKGKRCGRRLGNKPFIWNSRYGARSTSEIELGGYEEQLRLMNATWVEEPLIVDMMETEGSQNLDMATYAVSQSLEMRENSKGLTEHLRALGENALTRTPTTTSTSEESFESHEERTIIPSLVQSPAKGCTRLSLYKDIRLGLGEDWAIREGSLVVCLQPTYTILACGERQSDEFELFYGDIFVVCRMYADMWALCSKISFQHPIEGSADDAEGDKTPKGFENLGFLPLCSVTLAANFGAFNRRHSSYKNRYPRSIIFPGGGLQVTPPKRTYSLQASQEIFQKSKPEIRLPNMVFELRNNFSAVGRGIGYLPLKSEPVPTPNHTESNGKTGGPTKFQKLWSLLRSSDSSVSSEPAANNQFLNQPSPEGQQSSRNKEDRVLLPLSGNLVEQNNEKAQVIPPCELKLGKRSRSIRDFLGQSSDPNFDCQVLVVNFL</sequence>
<gene>
    <name evidence="2" type="ORF">Egran_01018</name>
</gene>
<dbReference type="OrthoDB" id="4526763at2759"/>
<dbReference type="AlphaFoldDB" id="A0A232M480"/>
<keyword evidence="3" id="KW-1185">Reference proteome</keyword>
<feature type="region of interest" description="Disordered" evidence="1">
    <location>
        <begin position="36"/>
        <end position="56"/>
    </location>
</feature>
<feature type="region of interest" description="Disordered" evidence="1">
    <location>
        <begin position="427"/>
        <end position="449"/>
    </location>
</feature>
<dbReference type="Proteomes" id="UP000243515">
    <property type="component" value="Unassembled WGS sequence"/>
</dbReference>
<evidence type="ECO:0000313" key="3">
    <source>
        <dbReference type="Proteomes" id="UP000243515"/>
    </source>
</evidence>